<proteinExistence type="predicted"/>
<dbReference type="EMBL" id="JAAMPC010000017">
    <property type="protein sequence ID" value="KAG2249248.1"/>
    <property type="molecule type" value="Genomic_DNA"/>
</dbReference>
<dbReference type="AlphaFoldDB" id="A0A8X7PET5"/>
<evidence type="ECO:0000313" key="2">
    <source>
        <dbReference type="Proteomes" id="UP000886595"/>
    </source>
</evidence>
<dbReference type="Proteomes" id="UP000886595">
    <property type="component" value="Unassembled WGS sequence"/>
</dbReference>
<organism evidence="1 2">
    <name type="scientific">Brassica carinata</name>
    <name type="common">Ethiopian mustard</name>
    <name type="synonym">Abyssinian cabbage</name>
    <dbReference type="NCBI Taxonomy" id="52824"/>
    <lineage>
        <taxon>Eukaryota</taxon>
        <taxon>Viridiplantae</taxon>
        <taxon>Streptophyta</taxon>
        <taxon>Embryophyta</taxon>
        <taxon>Tracheophyta</taxon>
        <taxon>Spermatophyta</taxon>
        <taxon>Magnoliopsida</taxon>
        <taxon>eudicotyledons</taxon>
        <taxon>Gunneridae</taxon>
        <taxon>Pentapetalae</taxon>
        <taxon>rosids</taxon>
        <taxon>malvids</taxon>
        <taxon>Brassicales</taxon>
        <taxon>Brassicaceae</taxon>
        <taxon>Brassiceae</taxon>
        <taxon>Brassica</taxon>
    </lineage>
</organism>
<gene>
    <name evidence="1" type="ORF">Bca52824_088876</name>
</gene>
<protein>
    <submittedName>
        <fullName evidence="1">Uncharacterized protein</fullName>
    </submittedName>
</protein>
<name>A0A8X7PET5_BRACI</name>
<accession>A0A8X7PET5</accession>
<sequence length="67" mass="7606">MNLRNYRGRLKRLPLIQISGEDHAHDTHWNMGKREESVVRTAQAVIVKGNTSCCVCTRIMGVIKAEL</sequence>
<comment type="caution">
    <text evidence="1">The sequence shown here is derived from an EMBL/GenBank/DDBJ whole genome shotgun (WGS) entry which is preliminary data.</text>
</comment>
<reference evidence="1 2" key="1">
    <citation type="submission" date="2020-02" db="EMBL/GenBank/DDBJ databases">
        <authorList>
            <person name="Ma Q."/>
            <person name="Huang Y."/>
            <person name="Song X."/>
            <person name="Pei D."/>
        </authorList>
    </citation>
    <scope>NUCLEOTIDE SEQUENCE [LARGE SCALE GENOMIC DNA]</scope>
    <source>
        <strain evidence="1">Sxm20200214</strain>
        <tissue evidence="1">Leaf</tissue>
    </source>
</reference>
<keyword evidence="2" id="KW-1185">Reference proteome</keyword>
<evidence type="ECO:0000313" key="1">
    <source>
        <dbReference type="EMBL" id="KAG2249248.1"/>
    </source>
</evidence>